<dbReference type="SUPFAM" id="SSF69318">
    <property type="entry name" value="Integrin alpha N-terminal domain"/>
    <property type="match status" value="1"/>
</dbReference>
<sequence>MSQEEMKKLTAGEKMGPETPGELEGQPQGVCVVRSIRRADSQPSFPGYISYPVGTSPIAVAVGDFTNDGNLDMVTANYHDNSVTVLQGNGDGTFQAPKTFPVGLGPVAVAVGDFTNDGNLGIVTANAFDDTVSVLQGKGDGTFMLYQFYATGAFPQSVAVGDFYYDGDLDGIVTADFSANTATVLLPGPPPLEVQANTIQATATVPFNGAVATITGARSASDTTVIIDWGISLPQRPVP</sequence>
<comment type="caution">
    <text evidence="3">The sequence shown here is derived from an EMBL/GenBank/DDBJ whole genome shotgun (WGS) entry which is preliminary data.</text>
</comment>
<organism evidence="3 4">
    <name type="scientific">Ktedonospora formicarum</name>
    <dbReference type="NCBI Taxonomy" id="2778364"/>
    <lineage>
        <taxon>Bacteria</taxon>
        <taxon>Bacillati</taxon>
        <taxon>Chloroflexota</taxon>
        <taxon>Ktedonobacteria</taxon>
        <taxon>Ktedonobacterales</taxon>
        <taxon>Ktedonobacteraceae</taxon>
        <taxon>Ktedonospora</taxon>
    </lineage>
</organism>
<reference evidence="3" key="1">
    <citation type="submission" date="2020-10" db="EMBL/GenBank/DDBJ databases">
        <title>Taxonomic study of unclassified bacteria belonging to the class Ktedonobacteria.</title>
        <authorList>
            <person name="Yabe S."/>
            <person name="Wang C.M."/>
            <person name="Zheng Y."/>
            <person name="Sakai Y."/>
            <person name="Cavaletti L."/>
            <person name="Monciardini P."/>
            <person name="Donadio S."/>
        </authorList>
    </citation>
    <scope>NUCLEOTIDE SEQUENCE</scope>
    <source>
        <strain evidence="3">SOSP1-1</strain>
    </source>
</reference>
<feature type="region of interest" description="Disordered" evidence="2">
    <location>
        <begin position="1"/>
        <end position="26"/>
    </location>
</feature>
<dbReference type="PANTHER" id="PTHR46580:SF2">
    <property type="entry name" value="MAM DOMAIN-CONTAINING PROTEIN"/>
    <property type="match status" value="1"/>
</dbReference>
<dbReference type="AlphaFoldDB" id="A0A8J3I2S2"/>
<dbReference type="InterPro" id="IPR013517">
    <property type="entry name" value="FG-GAP"/>
</dbReference>
<keyword evidence="4" id="KW-1185">Reference proteome</keyword>
<dbReference type="Proteomes" id="UP000612362">
    <property type="component" value="Unassembled WGS sequence"/>
</dbReference>
<protein>
    <recommendedName>
        <fullName evidence="5">VCBS repeat-containing protein</fullName>
    </recommendedName>
</protein>
<dbReference type="Gene3D" id="2.30.30.100">
    <property type="match status" value="2"/>
</dbReference>
<proteinExistence type="predicted"/>
<evidence type="ECO:0000313" key="3">
    <source>
        <dbReference type="EMBL" id="GHO49037.1"/>
    </source>
</evidence>
<dbReference type="Pfam" id="PF13517">
    <property type="entry name" value="FG-GAP_3"/>
    <property type="match status" value="1"/>
</dbReference>
<evidence type="ECO:0000313" key="4">
    <source>
        <dbReference type="Proteomes" id="UP000612362"/>
    </source>
</evidence>
<feature type="compositionally biased region" description="Basic and acidic residues" evidence="2">
    <location>
        <begin position="1"/>
        <end position="11"/>
    </location>
</feature>
<evidence type="ECO:0000256" key="1">
    <source>
        <dbReference type="ARBA" id="ARBA00022729"/>
    </source>
</evidence>
<dbReference type="PANTHER" id="PTHR46580">
    <property type="entry name" value="SENSOR KINASE-RELATED"/>
    <property type="match status" value="1"/>
</dbReference>
<dbReference type="RefSeq" id="WP_220198153.1">
    <property type="nucleotide sequence ID" value="NZ_BNJF01000004.1"/>
</dbReference>
<accession>A0A8J3I2S2</accession>
<evidence type="ECO:0000256" key="2">
    <source>
        <dbReference type="SAM" id="MobiDB-lite"/>
    </source>
</evidence>
<keyword evidence="1" id="KW-0732">Signal</keyword>
<dbReference type="EMBL" id="BNJF01000004">
    <property type="protein sequence ID" value="GHO49037.1"/>
    <property type="molecule type" value="Genomic_DNA"/>
</dbReference>
<dbReference type="InterPro" id="IPR028994">
    <property type="entry name" value="Integrin_alpha_N"/>
</dbReference>
<gene>
    <name evidence="3" type="ORF">KSX_72000</name>
</gene>
<name>A0A8J3I2S2_9CHLR</name>
<evidence type="ECO:0008006" key="5">
    <source>
        <dbReference type="Google" id="ProtNLM"/>
    </source>
</evidence>